<dbReference type="InterPro" id="IPR036278">
    <property type="entry name" value="Sialidase_sf"/>
</dbReference>
<gene>
    <name evidence="2" type="ORF">OMP38_10830</name>
</gene>
<evidence type="ECO:0000313" key="2">
    <source>
        <dbReference type="EMBL" id="MDG0791314.1"/>
    </source>
</evidence>
<dbReference type="PROSITE" id="PS50231">
    <property type="entry name" value="RICIN_B_LECTIN"/>
    <property type="match status" value="2"/>
</dbReference>
<dbReference type="Gene3D" id="2.120.10.10">
    <property type="match status" value="1"/>
</dbReference>
<dbReference type="CDD" id="cd15482">
    <property type="entry name" value="Sialidase_non-viral"/>
    <property type="match status" value="1"/>
</dbReference>
<dbReference type="Pfam" id="PF14200">
    <property type="entry name" value="RicinB_lectin_2"/>
    <property type="match status" value="3"/>
</dbReference>
<dbReference type="Proteomes" id="UP001153387">
    <property type="component" value="Unassembled WGS sequence"/>
</dbReference>
<accession>A0A9X4QLY6</accession>
<dbReference type="CDD" id="cd00161">
    <property type="entry name" value="beta-trefoil_Ricin-like"/>
    <property type="match status" value="2"/>
</dbReference>
<dbReference type="SMART" id="SM00458">
    <property type="entry name" value="RICIN"/>
    <property type="match status" value="2"/>
</dbReference>
<dbReference type="InterPro" id="IPR000772">
    <property type="entry name" value="Ricin_B_lectin"/>
</dbReference>
<dbReference type="PANTHER" id="PTHR38792">
    <property type="entry name" value="BNR/ASP-BOX REPEAT DOMAIN PROTEIN (AFU_ORTHOLOGUE AFUA_7G06430)-RELATED"/>
    <property type="match status" value="1"/>
</dbReference>
<reference evidence="2 3" key="1">
    <citation type="submission" date="2022-10" db="EMBL/GenBank/DDBJ databases">
        <title>Comparative genomic analysis of Cohnella hashimotonis sp. nov., isolated from the International Space Station.</title>
        <authorList>
            <person name="Simpson A."/>
            <person name="Venkateswaran K."/>
        </authorList>
    </citation>
    <scope>NUCLEOTIDE SEQUENCE [LARGE SCALE GENOMIC DNA]</scope>
    <source>
        <strain evidence="2 3">DSM 18997</strain>
    </source>
</reference>
<dbReference type="SUPFAM" id="SSF50939">
    <property type="entry name" value="Sialidases"/>
    <property type="match status" value="1"/>
</dbReference>
<protein>
    <submittedName>
        <fullName evidence="2">RICIN domain-containing protein</fullName>
    </submittedName>
</protein>
<dbReference type="EMBL" id="JAPDHZ010000002">
    <property type="protein sequence ID" value="MDG0791314.1"/>
    <property type="molecule type" value="Genomic_DNA"/>
</dbReference>
<dbReference type="SUPFAM" id="SSF50370">
    <property type="entry name" value="Ricin B-like lectins"/>
    <property type="match status" value="2"/>
</dbReference>
<name>A0A9X4QLY6_9BACL</name>
<evidence type="ECO:0000313" key="3">
    <source>
        <dbReference type="Proteomes" id="UP001153387"/>
    </source>
</evidence>
<evidence type="ECO:0000259" key="1">
    <source>
        <dbReference type="SMART" id="SM00458"/>
    </source>
</evidence>
<dbReference type="RefSeq" id="WP_277565075.1">
    <property type="nucleotide sequence ID" value="NZ_JAPDHZ010000002.1"/>
</dbReference>
<dbReference type="Gene3D" id="2.80.10.50">
    <property type="match status" value="6"/>
</dbReference>
<dbReference type="PANTHER" id="PTHR38792:SF3">
    <property type="entry name" value="BNR_ASP-BOX REPEAT DOMAIN PROTEIN (AFU_ORTHOLOGUE AFUA_7G06430)-RELATED"/>
    <property type="match status" value="1"/>
</dbReference>
<comment type="caution">
    <text evidence="2">The sequence shown here is derived from an EMBL/GenBank/DDBJ whole genome shotgun (WGS) entry which is preliminary data.</text>
</comment>
<keyword evidence="3" id="KW-1185">Reference proteome</keyword>
<feature type="domain" description="Ricin B lectin" evidence="1">
    <location>
        <begin position="505"/>
        <end position="642"/>
    </location>
</feature>
<sequence length="643" mass="69782">MLINNVPNYTDAGPDARGIAPGKFGSQFPRMTKMSNGDWLIVYTIYDNNGYTYDVNGGNKLQISKSTNNGRSWTTISTLADPGRDLDNGHIIQLGNGDLLMAARSVRWQESYKLPVYKSTNGGVSWTLLSIIDQNNGTPGSLGNPDKGVYEPYFYALDNGRIGVMYANEKHVTENPSYAQTISMKVSSDSGATWGNEIFVVKDTANSASRPGMPVWTKMNDGRYMVVYETCGTYNCNAFYKISNDGTTWPSGIGTLIPYQTGAPFVLSLADGRLVVTSNTHEISISRDYGTNWYLNDTNAWGSLASNDNLWPALYQTGPNEVAAVTSAGRSAPGLHNEGHNIQVKFGTFSSVNVGIVSGAYYKVVAQHSGKNLDVDAGSGLDGANVQQWSNNDLPPQIWQFLLQSDGSYKIKNMQSGKLLEVNANSSADGANVQQWGDNGCSCQRWFVEYVGGGIYRFKNASSGKNLDVSAGSISDGANVHQWSENGARPQRWKLVPVEGGITSGSVYRLINKQSSKALETAAGSLSAGANVQQWTYGGQSWQKWKITYVSNGYYKLTNNNSNLALDVSGGSLAAGANVQQWTDTGADPQLWKIEYMGNGYFKLTAKHSGHSLDVSDGSMLDGGNVQQWTDNGLDPQRWQILS</sequence>
<dbReference type="AlphaFoldDB" id="A0A9X4QLY6"/>
<dbReference type="InterPro" id="IPR035992">
    <property type="entry name" value="Ricin_B-like_lectins"/>
</dbReference>
<proteinExistence type="predicted"/>
<organism evidence="2 3">
    <name type="scientific">Cohnella ginsengisoli</name>
    <dbReference type="NCBI Taxonomy" id="425004"/>
    <lineage>
        <taxon>Bacteria</taxon>
        <taxon>Bacillati</taxon>
        <taxon>Bacillota</taxon>
        <taxon>Bacilli</taxon>
        <taxon>Bacillales</taxon>
        <taxon>Paenibacillaceae</taxon>
        <taxon>Cohnella</taxon>
    </lineage>
</organism>
<feature type="domain" description="Ricin B lectin" evidence="1">
    <location>
        <begin position="359"/>
        <end position="496"/>
    </location>
</feature>